<dbReference type="AlphaFoldDB" id="A0AAV5MIA6"/>
<evidence type="ECO:0000259" key="2">
    <source>
        <dbReference type="Pfam" id="PF07727"/>
    </source>
</evidence>
<dbReference type="InterPro" id="IPR013103">
    <property type="entry name" value="RVT_2"/>
</dbReference>
<feature type="domain" description="Reverse transcriptase Ty1/copia-type" evidence="2">
    <location>
        <begin position="574"/>
        <end position="781"/>
    </location>
</feature>
<keyword evidence="1" id="KW-0645">Protease</keyword>
<dbReference type="SUPFAM" id="SSF56672">
    <property type="entry name" value="DNA/RNA polymerases"/>
    <property type="match status" value="1"/>
</dbReference>
<keyword evidence="1" id="KW-0064">Aspartyl protease</keyword>
<organism evidence="4 5">
    <name type="scientific">Rubroshorea leprosula</name>
    <dbReference type="NCBI Taxonomy" id="152421"/>
    <lineage>
        <taxon>Eukaryota</taxon>
        <taxon>Viridiplantae</taxon>
        <taxon>Streptophyta</taxon>
        <taxon>Embryophyta</taxon>
        <taxon>Tracheophyta</taxon>
        <taxon>Spermatophyta</taxon>
        <taxon>Magnoliopsida</taxon>
        <taxon>eudicotyledons</taxon>
        <taxon>Gunneridae</taxon>
        <taxon>Pentapetalae</taxon>
        <taxon>rosids</taxon>
        <taxon>malvids</taxon>
        <taxon>Malvales</taxon>
        <taxon>Dipterocarpaceae</taxon>
        <taxon>Rubroshorea</taxon>
    </lineage>
</organism>
<protein>
    <recommendedName>
        <fullName evidence="6">Reverse transcriptase Ty1/copia-type domain-containing protein</fullName>
    </recommendedName>
</protein>
<dbReference type="PANTHER" id="PTHR47481:SF10">
    <property type="entry name" value="COPIA-LIKE POLYPROTEIN_RETROTRANSPOSON"/>
    <property type="match status" value="1"/>
</dbReference>
<dbReference type="InterPro" id="IPR054722">
    <property type="entry name" value="PolX-like_BBD"/>
</dbReference>
<reference evidence="4 5" key="1">
    <citation type="journal article" date="2021" name="Commun. Biol.">
        <title>The genome of Shorea leprosula (Dipterocarpaceae) highlights the ecological relevance of drought in aseasonal tropical rainforests.</title>
        <authorList>
            <person name="Ng K.K.S."/>
            <person name="Kobayashi M.J."/>
            <person name="Fawcett J.A."/>
            <person name="Hatakeyama M."/>
            <person name="Paape T."/>
            <person name="Ng C.H."/>
            <person name="Ang C.C."/>
            <person name="Tnah L.H."/>
            <person name="Lee C.T."/>
            <person name="Nishiyama T."/>
            <person name="Sese J."/>
            <person name="O'Brien M.J."/>
            <person name="Copetti D."/>
            <person name="Mohd Noor M.I."/>
            <person name="Ong R.C."/>
            <person name="Putra M."/>
            <person name="Sireger I.Z."/>
            <person name="Indrioko S."/>
            <person name="Kosugi Y."/>
            <person name="Izuno A."/>
            <person name="Isagi Y."/>
            <person name="Lee S.L."/>
            <person name="Shimizu K.K."/>
        </authorList>
    </citation>
    <scope>NUCLEOTIDE SEQUENCE [LARGE SCALE GENOMIC DNA]</scope>
    <source>
        <strain evidence="4">214</strain>
    </source>
</reference>
<keyword evidence="5" id="KW-1185">Reference proteome</keyword>
<proteinExistence type="predicted"/>
<evidence type="ECO:0000259" key="3">
    <source>
        <dbReference type="Pfam" id="PF22936"/>
    </source>
</evidence>
<dbReference type="Pfam" id="PF07727">
    <property type="entry name" value="RVT_2"/>
    <property type="match status" value="1"/>
</dbReference>
<comment type="caution">
    <text evidence="4">The sequence shown here is derived from an EMBL/GenBank/DDBJ whole genome shotgun (WGS) entry which is preliminary data.</text>
</comment>
<dbReference type="Pfam" id="PF22936">
    <property type="entry name" value="Pol_BBD"/>
    <property type="match status" value="1"/>
</dbReference>
<dbReference type="Pfam" id="PF14223">
    <property type="entry name" value="Retrotran_gag_2"/>
    <property type="match status" value="1"/>
</dbReference>
<feature type="domain" description="Retrovirus-related Pol polyprotein from transposon TNT 1-94-like beta-barrel" evidence="3">
    <location>
        <begin position="338"/>
        <end position="411"/>
    </location>
</feature>
<gene>
    <name evidence="4" type="ORF">SLEP1_g56371</name>
</gene>
<dbReference type="InterPro" id="IPR043502">
    <property type="entry name" value="DNA/RNA_pol_sf"/>
</dbReference>
<dbReference type="GO" id="GO:0004190">
    <property type="term" value="F:aspartic-type endopeptidase activity"/>
    <property type="evidence" value="ECO:0007669"/>
    <property type="project" value="UniProtKB-KW"/>
</dbReference>
<keyword evidence="1" id="KW-0378">Hydrolase</keyword>
<evidence type="ECO:0000313" key="4">
    <source>
        <dbReference type="EMBL" id="GKV49630.1"/>
    </source>
</evidence>
<evidence type="ECO:0000313" key="5">
    <source>
        <dbReference type="Proteomes" id="UP001054252"/>
    </source>
</evidence>
<accession>A0AAV5MIA6</accession>
<name>A0AAV5MIA6_9ROSI</name>
<dbReference type="PANTHER" id="PTHR47481">
    <property type="match status" value="1"/>
</dbReference>
<evidence type="ECO:0008006" key="6">
    <source>
        <dbReference type="Google" id="ProtNLM"/>
    </source>
</evidence>
<dbReference type="EMBL" id="BPVZ01000308">
    <property type="protein sequence ID" value="GKV49630.1"/>
    <property type="molecule type" value="Genomic_DNA"/>
</dbReference>
<evidence type="ECO:0000256" key="1">
    <source>
        <dbReference type="ARBA" id="ARBA00022750"/>
    </source>
</evidence>
<sequence>MAKAKTSLTIQNFHQMASLVSVKLSSTNFLLWKSQIYPLIRSAQLLHHLEEEAPAMTVIKNDKEVPNQDYEVWLNNDGLLTSWLLGTMNEDSLSLVVGSNSTYQIWKCLQDHYLAATKEQELYLKGQLIVKKGDDESLEDFIRKFKKTCDSLAAIQKPLDDLDKVFQLSKVVGSCYQPYNLAVLSKAPYPTFNQYIAGLQNYEQDLQVQKQENKNKAPVFSQVFVAQRGRGHHDRGYGGRHFNSRGRGFVQAGNYNRFGNHKNQLVNNNPAPQQHMTQKRFQTKNMTTQGESSCQICGINGHIAVKCWYKFDHAYQSEELPQALATLSLEDEKDPRHYADTAAIDHMTSEAGNLFVKRPYNGNQKVYTGDGTPLQISHVGSMSVGPLKLKNVLVAPELKKNLISISKFTDDNNCIFEFSSTGFVIKDQTTQAILAKDCQDEREHFQHLPEPTTVPDPAGVMGVIPQQHQDSSPQHQDNANLNVLEIGQNSMVSHLAENQQNNVDVTSGDPHQIIEAVAWHEVQNRNIQGVSPPFHNTTSISTHPRLTRTRIGIDTGHVKTIFPKNANTMITNDISSAVARGFSQVPGVDFDETFSLVLKPTTLCMVLALATTCAWPLRQLDVKNSFLHGELKETVYMNQPPGFEDLTYPHYVCQLNRSIYGLKQAPRVWFDTFTLHLLSMGFFCSQADSLLFVLHNPQGTALLLLYVDDIVLTASSDELLPCIIDNLSPKFAIKDLGTLRYFLGIEVTSFSGGIFLSQAKYARDILTQASMLEASTISTPLAIKDPVTLRDNDPNTFWDTN</sequence>
<dbReference type="Proteomes" id="UP001054252">
    <property type="component" value="Unassembled WGS sequence"/>
</dbReference>